<evidence type="ECO:0000313" key="2">
    <source>
        <dbReference type="Proteomes" id="UP000297814"/>
    </source>
</evidence>
<accession>A0A4Z1GW44</accession>
<name>A0A4Z1GW44_9HELO</name>
<protein>
    <submittedName>
        <fullName evidence="1">Uncharacterized protein</fullName>
    </submittedName>
</protein>
<organism evidence="1 2">
    <name type="scientific">Botrytis hyacinthi</name>
    <dbReference type="NCBI Taxonomy" id="278943"/>
    <lineage>
        <taxon>Eukaryota</taxon>
        <taxon>Fungi</taxon>
        <taxon>Dikarya</taxon>
        <taxon>Ascomycota</taxon>
        <taxon>Pezizomycotina</taxon>
        <taxon>Leotiomycetes</taxon>
        <taxon>Helotiales</taxon>
        <taxon>Sclerotiniaceae</taxon>
        <taxon>Botrytis</taxon>
    </lineage>
</organism>
<gene>
    <name evidence="1" type="ORF">BHYA_0054g00260</name>
</gene>
<comment type="caution">
    <text evidence="1">The sequence shown here is derived from an EMBL/GenBank/DDBJ whole genome shotgun (WGS) entry which is preliminary data.</text>
</comment>
<evidence type="ECO:0000313" key="1">
    <source>
        <dbReference type="EMBL" id="TGO39430.1"/>
    </source>
</evidence>
<dbReference type="Proteomes" id="UP000297814">
    <property type="component" value="Unassembled WGS sequence"/>
</dbReference>
<proteinExistence type="predicted"/>
<dbReference type="AlphaFoldDB" id="A0A4Z1GW44"/>
<sequence>MLRKRTAISAVFEYNLTHCNRHVAGKVAESKCVGLQTVDMLLRYLALQSEWGLVEMPQMVPSTTLDTAVPNATNWQSEPSNVLQARAAKAVFRVLQRDFDMRLPTTSCHLY</sequence>
<keyword evidence="2" id="KW-1185">Reference proteome</keyword>
<dbReference type="EMBL" id="PQXK01000054">
    <property type="protein sequence ID" value="TGO39430.1"/>
    <property type="molecule type" value="Genomic_DNA"/>
</dbReference>
<reference evidence="1 2" key="1">
    <citation type="submission" date="2017-12" db="EMBL/GenBank/DDBJ databases">
        <title>Comparative genomics of Botrytis spp.</title>
        <authorList>
            <person name="Valero-Jimenez C.A."/>
            <person name="Tapia P."/>
            <person name="Veloso J."/>
            <person name="Silva-Moreno E."/>
            <person name="Staats M."/>
            <person name="Valdes J.H."/>
            <person name="Van Kan J.A.L."/>
        </authorList>
    </citation>
    <scope>NUCLEOTIDE SEQUENCE [LARGE SCALE GENOMIC DNA]</scope>
    <source>
        <strain evidence="1 2">Bh0001</strain>
    </source>
</reference>